<dbReference type="PANTHER" id="PTHR45453">
    <property type="entry name" value="PHOSPHATE REGULON SENSOR PROTEIN PHOR"/>
    <property type="match status" value="1"/>
</dbReference>
<dbReference type="InterPro" id="IPR004358">
    <property type="entry name" value="Sig_transdc_His_kin-like_C"/>
</dbReference>
<keyword evidence="8" id="KW-0812">Transmembrane</keyword>
<dbReference type="RefSeq" id="WP_027824999.1">
    <property type="nucleotide sequence ID" value="NZ_AUEI01000007.1"/>
</dbReference>
<dbReference type="SMART" id="SM00388">
    <property type="entry name" value="HisKA"/>
    <property type="match status" value="1"/>
</dbReference>
<dbReference type="GO" id="GO:0016036">
    <property type="term" value="P:cellular response to phosphate starvation"/>
    <property type="evidence" value="ECO:0007669"/>
    <property type="project" value="TreeGrafter"/>
</dbReference>
<dbReference type="CDD" id="cd00075">
    <property type="entry name" value="HATPase"/>
    <property type="match status" value="1"/>
</dbReference>
<dbReference type="GO" id="GO:0004721">
    <property type="term" value="F:phosphoprotein phosphatase activity"/>
    <property type="evidence" value="ECO:0007669"/>
    <property type="project" value="TreeGrafter"/>
</dbReference>
<dbReference type="STRING" id="1122152.GCA_000425905_01027"/>
<dbReference type="CDD" id="cd00082">
    <property type="entry name" value="HisKA"/>
    <property type="match status" value="1"/>
</dbReference>
<dbReference type="AlphaFoldDB" id="A0A0R1S9R1"/>
<dbReference type="SUPFAM" id="SSF55874">
    <property type="entry name" value="ATPase domain of HSP90 chaperone/DNA topoisomerase II/histidine kinase"/>
    <property type="match status" value="1"/>
</dbReference>
<evidence type="ECO:0000259" key="9">
    <source>
        <dbReference type="PROSITE" id="PS50109"/>
    </source>
</evidence>
<evidence type="ECO:0000256" key="2">
    <source>
        <dbReference type="ARBA" id="ARBA00004370"/>
    </source>
</evidence>
<evidence type="ECO:0000256" key="3">
    <source>
        <dbReference type="ARBA" id="ARBA00012438"/>
    </source>
</evidence>
<evidence type="ECO:0000313" key="10">
    <source>
        <dbReference type="EMBL" id="KRL63378.1"/>
    </source>
</evidence>
<keyword evidence="8" id="KW-1133">Transmembrane helix</keyword>
<dbReference type="GO" id="GO:0005886">
    <property type="term" value="C:plasma membrane"/>
    <property type="evidence" value="ECO:0007669"/>
    <property type="project" value="TreeGrafter"/>
</dbReference>
<dbReference type="PANTHER" id="PTHR45453:SF1">
    <property type="entry name" value="PHOSPHATE REGULON SENSOR PROTEIN PHOR"/>
    <property type="match status" value="1"/>
</dbReference>
<dbReference type="SMART" id="SM00387">
    <property type="entry name" value="HATPase_c"/>
    <property type="match status" value="1"/>
</dbReference>
<dbReference type="Pfam" id="PF00512">
    <property type="entry name" value="HisKA"/>
    <property type="match status" value="1"/>
</dbReference>
<evidence type="ECO:0000256" key="6">
    <source>
        <dbReference type="ARBA" id="ARBA00022777"/>
    </source>
</evidence>
<reference evidence="10 11" key="1">
    <citation type="journal article" date="2015" name="Genome Announc.">
        <title>Expanding the biotechnology potential of lactobacilli through comparative genomics of 213 strains and associated genera.</title>
        <authorList>
            <person name="Sun Z."/>
            <person name="Harris H.M."/>
            <person name="McCann A."/>
            <person name="Guo C."/>
            <person name="Argimon S."/>
            <person name="Zhang W."/>
            <person name="Yang X."/>
            <person name="Jeffery I.B."/>
            <person name="Cooney J.C."/>
            <person name="Kagawa T.F."/>
            <person name="Liu W."/>
            <person name="Song Y."/>
            <person name="Salvetti E."/>
            <person name="Wrobel A."/>
            <person name="Rasinkangas P."/>
            <person name="Parkhill J."/>
            <person name="Rea M.C."/>
            <person name="O'Sullivan O."/>
            <person name="Ritari J."/>
            <person name="Douillard F.P."/>
            <person name="Paul Ross R."/>
            <person name="Yang R."/>
            <person name="Briner A.E."/>
            <person name="Felis G.E."/>
            <person name="de Vos W.M."/>
            <person name="Barrangou R."/>
            <person name="Klaenhammer T.R."/>
            <person name="Caufield P.W."/>
            <person name="Cui Y."/>
            <person name="Zhang H."/>
            <person name="O'Toole P.W."/>
        </authorList>
    </citation>
    <scope>NUCLEOTIDE SEQUENCE [LARGE SCALE GENOMIC DNA]</scope>
    <source>
        <strain evidence="10 11">DSM 15354</strain>
    </source>
</reference>
<dbReference type="InterPro" id="IPR050351">
    <property type="entry name" value="BphY/WalK/GraS-like"/>
</dbReference>
<keyword evidence="4" id="KW-0597">Phosphoprotein</keyword>
<name>A0A0R1S9R1_9LACO</name>
<evidence type="ECO:0000256" key="4">
    <source>
        <dbReference type="ARBA" id="ARBA00022553"/>
    </source>
</evidence>
<comment type="caution">
    <text evidence="10">The sequence shown here is derived from an EMBL/GenBank/DDBJ whole genome shotgun (WGS) entry which is preliminary data.</text>
</comment>
<evidence type="ECO:0000256" key="1">
    <source>
        <dbReference type="ARBA" id="ARBA00000085"/>
    </source>
</evidence>
<dbReference type="InterPro" id="IPR003594">
    <property type="entry name" value="HATPase_dom"/>
</dbReference>
<evidence type="ECO:0000256" key="5">
    <source>
        <dbReference type="ARBA" id="ARBA00022679"/>
    </source>
</evidence>
<evidence type="ECO:0000313" key="11">
    <source>
        <dbReference type="Proteomes" id="UP000051931"/>
    </source>
</evidence>
<proteinExistence type="predicted"/>
<comment type="subcellular location">
    <subcellularLocation>
        <location evidence="2">Membrane</location>
    </subcellularLocation>
</comment>
<dbReference type="eggNOG" id="COG0642">
    <property type="taxonomic scope" value="Bacteria"/>
</dbReference>
<dbReference type="EC" id="2.7.13.3" evidence="3"/>
<dbReference type="InterPro" id="IPR036097">
    <property type="entry name" value="HisK_dim/P_sf"/>
</dbReference>
<evidence type="ECO:0000256" key="7">
    <source>
        <dbReference type="ARBA" id="ARBA00023012"/>
    </source>
</evidence>
<dbReference type="InterPro" id="IPR036890">
    <property type="entry name" value="HATPase_C_sf"/>
</dbReference>
<dbReference type="Gene3D" id="3.30.565.10">
    <property type="entry name" value="Histidine kinase-like ATPase, C-terminal domain"/>
    <property type="match status" value="1"/>
</dbReference>
<dbReference type="InterPro" id="IPR005467">
    <property type="entry name" value="His_kinase_dom"/>
</dbReference>
<dbReference type="Pfam" id="PF02518">
    <property type="entry name" value="HATPase_c"/>
    <property type="match status" value="1"/>
</dbReference>
<dbReference type="InterPro" id="IPR003661">
    <property type="entry name" value="HisK_dim/P_dom"/>
</dbReference>
<dbReference type="PATRIC" id="fig|1122152.4.peg.972"/>
<accession>A0A0R1S9R1</accession>
<keyword evidence="6 10" id="KW-0418">Kinase</keyword>
<keyword evidence="7" id="KW-0902">Two-component regulatory system</keyword>
<gene>
    <name evidence="10" type="ORF">FC23_GL000949</name>
</gene>
<dbReference type="EMBL" id="AZFB01000004">
    <property type="protein sequence ID" value="KRL63378.1"/>
    <property type="molecule type" value="Genomic_DNA"/>
</dbReference>
<evidence type="ECO:0000256" key="8">
    <source>
        <dbReference type="SAM" id="Phobius"/>
    </source>
</evidence>
<protein>
    <recommendedName>
        <fullName evidence="3">histidine kinase</fullName>
        <ecNumber evidence="3">2.7.13.3</ecNumber>
    </recommendedName>
</protein>
<dbReference type="Gene3D" id="1.10.287.130">
    <property type="match status" value="1"/>
</dbReference>
<keyword evidence="5" id="KW-0808">Transferase</keyword>
<dbReference type="PRINTS" id="PR00344">
    <property type="entry name" value="BCTRLSENSOR"/>
</dbReference>
<dbReference type="SUPFAM" id="SSF47384">
    <property type="entry name" value="Homodimeric domain of signal transducing histidine kinase"/>
    <property type="match status" value="1"/>
</dbReference>
<feature type="domain" description="Histidine kinase" evidence="9">
    <location>
        <begin position="201"/>
        <end position="418"/>
    </location>
</feature>
<dbReference type="Proteomes" id="UP000051931">
    <property type="component" value="Unassembled WGS sequence"/>
</dbReference>
<dbReference type="PROSITE" id="PS50109">
    <property type="entry name" value="HIS_KIN"/>
    <property type="match status" value="1"/>
</dbReference>
<dbReference type="OrthoDB" id="9813151at2"/>
<dbReference type="GO" id="GO:0000155">
    <property type="term" value="F:phosphorelay sensor kinase activity"/>
    <property type="evidence" value="ECO:0007669"/>
    <property type="project" value="InterPro"/>
</dbReference>
<sequence>MIAKFQRKFIAVAVLSLSIILLASFGGIVLAMQYRNNQEINEVLQILISNKGQLPQNQARKHLGPDQNKDSLFRYRYFSVFITNKGQVKLVDNTHISTVNKQNLKTSSKQIKQVAKSNQDGQLIIAGTNFNYKVKKVKSGLYICFLDTNAIRANARRLLNLALLIGFSVLIFFTLILILLSKQAIKPVIDAYNKQRRFITNAGHELKTPIAIISANTEMQEMIGKGDEWTESTKEQTQRLTMLINQLISLARIGEQEKLILERVNFSEVSQKAAKSFKSLIQRDGKSYYFEIEPNLIVNAEKRSLLELINILIDNANKYCDVGGKVEVLLKKKWNTKFLSYTAVLEVKNSYQEGKNINLKRFFERFYRQDESHNNSDKSGFGIGLSMAQDLVQIFGGKLSASYENGMVVMRVSLRLKK</sequence>
<comment type="catalytic activity">
    <reaction evidence="1">
        <text>ATP + protein L-histidine = ADP + protein N-phospho-L-histidine.</text>
        <dbReference type="EC" id="2.7.13.3"/>
    </reaction>
</comment>
<keyword evidence="8" id="KW-0472">Membrane</keyword>
<organism evidence="10 11">
    <name type="scientific">Lactobacillus psittaci DSM 15354</name>
    <dbReference type="NCBI Taxonomy" id="1122152"/>
    <lineage>
        <taxon>Bacteria</taxon>
        <taxon>Bacillati</taxon>
        <taxon>Bacillota</taxon>
        <taxon>Bacilli</taxon>
        <taxon>Lactobacillales</taxon>
        <taxon>Lactobacillaceae</taxon>
        <taxon>Lactobacillus</taxon>
    </lineage>
</organism>
<feature type="transmembrane region" description="Helical" evidence="8">
    <location>
        <begin position="158"/>
        <end position="180"/>
    </location>
</feature>
<keyword evidence="11" id="KW-1185">Reference proteome</keyword>